<comment type="caution">
    <text evidence="1">The sequence shown here is derived from an EMBL/GenBank/DDBJ whole genome shotgun (WGS) entry which is preliminary data.</text>
</comment>
<evidence type="ECO:0000313" key="1">
    <source>
        <dbReference type="EMBL" id="KAH6628598.1"/>
    </source>
</evidence>
<sequence length="229" mass="25808">MFRRTLQRFKPLPANKPPPTFQNYPIISTQTTPGADLSPQALQAFEPSERVAKFAAEHKISFPFALRLMPGQKIKDFPLRVSITPRNVFSMYHLKYLGPFEHPLISKVLYTYEQEKKTRPLWCYVQGFSTTDNSNAVVRQTSERVVRAALFRALNAAGYDSSGKSLDGSKKELRGSIRVAVAQPKAIMKIKFDKLLDYLTKLMANAIPRLDGSSPGPPQRPNKPRTSRG</sequence>
<evidence type="ECO:0000313" key="2">
    <source>
        <dbReference type="Proteomes" id="UP000724584"/>
    </source>
</evidence>
<keyword evidence="2" id="KW-1185">Reference proteome</keyword>
<dbReference type="EMBL" id="JAGIZQ010000005">
    <property type="protein sequence ID" value="KAH6628598.1"/>
    <property type="molecule type" value="Genomic_DNA"/>
</dbReference>
<dbReference type="Proteomes" id="UP000724584">
    <property type="component" value="Unassembled WGS sequence"/>
</dbReference>
<organism evidence="1 2">
    <name type="scientific">Chaetomium tenue</name>
    <dbReference type="NCBI Taxonomy" id="1854479"/>
    <lineage>
        <taxon>Eukaryota</taxon>
        <taxon>Fungi</taxon>
        <taxon>Dikarya</taxon>
        <taxon>Ascomycota</taxon>
        <taxon>Pezizomycotina</taxon>
        <taxon>Sordariomycetes</taxon>
        <taxon>Sordariomycetidae</taxon>
        <taxon>Sordariales</taxon>
        <taxon>Chaetomiaceae</taxon>
        <taxon>Chaetomium</taxon>
    </lineage>
</organism>
<proteinExistence type="predicted"/>
<reference evidence="1 2" key="1">
    <citation type="journal article" date="2021" name="Nat. Commun.">
        <title>Genetic determinants of endophytism in the Arabidopsis root mycobiome.</title>
        <authorList>
            <person name="Mesny F."/>
            <person name="Miyauchi S."/>
            <person name="Thiergart T."/>
            <person name="Pickel B."/>
            <person name="Atanasova L."/>
            <person name="Karlsson M."/>
            <person name="Huettel B."/>
            <person name="Barry K.W."/>
            <person name="Haridas S."/>
            <person name="Chen C."/>
            <person name="Bauer D."/>
            <person name="Andreopoulos W."/>
            <person name="Pangilinan J."/>
            <person name="LaButti K."/>
            <person name="Riley R."/>
            <person name="Lipzen A."/>
            <person name="Clum A."/>
            <person name="Drula E."/>
            <person name="Henrissat B."/>
            <person name="Kohler A."/>
            <person name="Grigoriev I.V."/>
            <person name="Martin F.M."/>
            <person name="Hacquard S."/>
        </authorList>
    </citation>
    <scope>NUCLEOTIDE SEQUENCE [LARGE SCALE GENOMIC DNA]</scope>
    <source>
        <strain evidence="1 2">MPI-SDFR-AT-0079</strain>
    </source>
</reference>
<accession>A0ACB7P4D8</accession>
<gene>
    <name evidence="1" type="ORF">F5144DRAFT_316866</name>
</gene>
<protein>
    <submittedName>
        <fullName evidence="1">Uncharacterized protein</fullName>
    </submittedName>
</protein>
<name>A0ACB7P4D8_9PEZI</name>